<gene>
    <name evidence="1" type="ORF">MGN01_25800</name>
</gene>
<evidence type="ECO:0000313" key="2">
    <source>
        <dbReference type="Proteomes" id="UP000321750"/>
    </source>
</evidence>
<evidence type="ECO:0000313" key="1">
    <source>
        <dbReference type="EMBL" id="GEP10735.1"/>
    </source>
</evidence>
<name>A0A512JLA1_9HYPH</name>
<reference evidence="1 2" key="1">
    <citation type="submission" date="2019-07" db="EMBL/GenBank/DDBJ databases">
        <title>Whole genome shotgun sequence of Methylobacterium gnaphalii NBRC 107716.</title>
        <authorList>
            <person name="Hosoyama A."/>
            <person name="Uohara A."/>
            <person name="Ohji S."/>
            <person name="Ichikawa N."/>
        </authorList>
    </citation>
    <scope>NUCLEOTIDE SEQUENCE [LARGE SCALE GENOMIC DNA]</scope>
    <source>
        <strain evidence="1 2">NBRC 107716</strain>
    </source>
</reference>
<sequence>MFGPWWKLSMDTAMLALESQAVIGLRLAKLAAGGAGAQVEAQRMISEKVFAAGEAAMMMATGGSTQSIVSGYRRKVRANQRRLSRPR</sequence>
<dbReference type="EMBL" id="BJZV01000013">
    <property type="protein sequence ID" value="GEP10735.1"/>
    <property type="molecule type" value="Genomic_DNA"/>
</dbReference>
<proteinExistence type="predicted"/>
<keyword evidence="2" id="KW-1185">Reference proteome</keyword>
<accession>A0A512JLA1</accession>
<dbReference type="AlphaFoldDB" id="A0A512JLA1"/>
<comment type="caution">
    <text evidence="1">The sequence shown here is derived from an EMBL/GenBank/DDBJ whole genome shotgun (WGS) entry which is preliminary data.</text>
</comment>
<evidence type="ECO:0008006" key="3">
    <source>
        <dbReference type="Google" id="ProtNLM"/>
    </source>
</evidence>
<dbReference type="Proteomes" id="UP000321750">
    <property type="component" value="Unassembled WGS sequence"/>
</dbReference>
<protein>
    <recommendedName>
        <fullName evidence="3">Acyl-CoA dehydrogenase/oxidase C-terminal domain-containing protein</fullName>
    </recommendedName>
</protein>
<organism evidence="1 2">
    <name type="scientific">Methylobacterium gnaphalii</name>
    <dbReference type="NCBI Taxonomy" id="1010610"/>
    <lineage>
        <taxon>Bacteria</taxon>
        <taxon>Pseudomonadati</taxon>
        <taxon>Pseudomonadota</taxon>
        <taxon>Alphaproteobacteria</taxon>
        <taxon>Hyphomicrobiales</taxon>
        <taxon>Methylobacteriaceae</taxon>
        <taxon>Methylobacterium</taxon>
    </lineage>
</organism>
<dbReference type="RefSeq" id="WP_147046995.1">
    <property type="nucleotide sequence ID" value="NZ_BJZV01000013.1"/>
</dbReference>